<name>A0A1L3GGQ3_SYNAC</name>
<dbReference type="Proteomes" id="UP000182264">
    <property type="component" value="Chromosome"/>
</dbReference>
<evidence type="ECO:0000313" key="1">
    <source>
        <dbReference type="EMBL" id="APG25035.1"/>
    </source>
</evidence>
<protein>
    <submittedName>
        <fullName evidence="1">Uncharacterized protein</fullName>
    </submittedName>
</protein>
<gene>
    <name evidence="1" type="ORF">A7E75_08415</name>
</gene>
<evidence type="ECO:0000313" key="2">
    <source>
        <dbReference type="Proteomes" id="UP000182264"/>
    </source>
</evidence>
<dbReference type="AlphaFoldDB" id="A0A1L3GGQ3"/>
<proteinExistence type="predicted"/>
<dbReference type="EMBL" id="CP015518">
    <property type="protein sequence ID" value="APG25035.1"/>
    <property type="molecule type" value="Genomic_DNA"/>
</dbReference>
<accession>A0A1L3GGQ3</accession>
<keyword evidence="2" id="KW-1185">Reference proteome</keyword>
<organism evidence="1 2">
    <name type="scientific">Syntrophotalea acetylenica</name>
    <name type="common">Pelobacter acetylenicus</name>
    <dbReference type="NCBI Taxonomy" id="29542"/>
    <lineage>
        <taxon>Bacteria</taxon>
        <taxon>Pseudomonadati</taxon>
        <taxon>Thermodesulfobacteriota</taxon>
        <taxon>Desulfuromonadia</taxon>
        <taxon>Desulfuromonadales</taxon>
        <taxon>Syntrophotaleaceae</taxon>
        <taxon>Syntrophotalea</taxon>
    </lineage>
</organism>
<dbReference type="KEGG" id="pace:A6070_02385"/>
<sequence length="94" mass="10272">MQTVSDKKATDTARQMPEAVAFFVLPSEAGEPGLLKETGVTPTRGQVIRIPRALLTTTGSEGSDTRRKLRIVQANLIRHGGWVQWNGCLAQHFA</sequence>
<reference evidence="1 2" key="1">
    <citation type="journal article" date="2017" name="Genome Announc.">
        <title>Complete Genome Sequences of Two Acetylene-Fermenting Pelobacter acetylenicus Strains.</title>
        <authorList>
            <person name="Sutton J.M."/>
            <person name="Baesman S.M."/>
            <person name="Fierst J.L."/>
            <person name="Poret-Peterson A.T."/>
            <person name="Oremland R.S."/>
            <person name="Dunlap D.S."/>
            <person name="Akob D.M."/>
        </authorList>
    </citation>
    <scope>NUCLEOTIDE SEQUENCE [LARGE SCALE GENOMIC DNA]</scope>
    <source>
        <strain evidence="1 2">DSM 3247</strain>
    </source>
</reference>